<dbReference type="KEGG" id="pft:JBW_01577"/>
<evidence type="ECO:0000313" key="1">
    <source>
        <dbReference type="EMBL" id="AJQ26927.1"/>
    </source>
</evidence>
<protein>
    <submittedName>
        <fullName evidence="1">Uncharacterized protein</fullName>
    </submittedName>
</protein>
<proteinExistence type="predicted"/>
<reference evidence="2" key="2">
    <citation type="submission" date="2015-02" db="EMBL/GenBank/DDBJ databases">
        <title>Complete Genome Sequence of Pelosinus fermentans JBW45.</title>
        <authorList>
            <person name="De Leon K.B."/>
            <person name="Utturkar S.M."/>
            <person name="Camilleri L.B."/>
            <person name="Arkin A.P."/>
            <person name="Fields M.W."/>
            <person name="Brown S.D."/>
            <person name="Wall J.D."/>
        </authorList>
    </citation>
    <scope>NUCLEOTIDE SEQUENCE [LARGE SCALE GENOMIC DNA]</scope>
    <source>
        <strain evidence="2">JBW45</strain>
    </source>
</reference>
<reference evidence="1 2" key="1">
    <citation type="journal article" date="2015" name="Genome Announc.">
        <title>Complete Genome Sequence of Pelosinus fermentans JBW45, a Member of a Remarkably Competitive Group of Negativicutes in the Firmicutes Phylum.</title>
        <authorList>
            <person name="De Leon K.B."/>
            <person name="Utturkar S.M."/>
            <person name="Camilleri L.B."/>
            <person name="Elias D.A."/>
            <person name="Arkin A.P."/>
            <person name="Fields M.W."/>
            <person name="Brown S.D."/>
            <person name="Wall J.D."/>
        </authorList>
    </citation>
    <scope>NUCLEOTIDE SEQUENCE [LARGE SCALE GENOMIC DNA]</scope>
    <source>
        <strain evidence="1 2">JBW45</strain>
    </source>
</reference>
<organism evidence="1 2">
    <name type="scientific">Pelosinus fermentans JBW45</name>
    <dbReference type="NCBI Taxonomy" id="1192197"/>
    <lineage>
        <taxon>Bacteria</taxon>
        <taxon>Bacillati</taxon>
        <taxon>Bacillota</taxon>
        <taxon>Negativicutes</taxon>
        <taxon>Selenomonadales</taxon>
        <taxon>Sporomusaceae</taxon>
        <taxon>Pelosinus</taxon>
    </lineage>
</organism>
<dbReference type="OrthoDB" id="1683333at2"/>
<dbReference type="STRING" id="1192197.JBW_01577"/>
<dbReference type="RefSeq" id="WP_007959742.1">
    <property type="nucleotide sequence ID" value="NZ_CP010978.1"/>
</dbReference>
<name>I8TQN6_9FIRM</name>
<dbReference type="AlphaFoldDB" id="I8TQN6"/>
<sequence length="288" mass="33204">MADTISFMYSDPTLTTSGSASLKGDTGAADLTRLFYNANQSIITNNNFTWGSLKYSNKTWGETKPLLYTNPAYDYFWDIEASSFIVTDNTGAVTELSPIHTIKELQVSWGVLTSIQFMKRRIKIEDLFLKALRDDAKRDSYFESIGNLMYNDYLEDSSQHAIFNRLSDYDTAYASEMNTQMEELHGEIMLETILIPDMAGLQVSNRYPLDITEGTLDMHPERSENKKHGTKFNEGHWLMIALFAQQLLSSDSKIIYEPWMLYATFQWYFNTVHVATNNRQIFDLSPRW</sequence>
<accession>I8TQN6</accession>
<dbReference type="HOGENOM" id="CLU_965948_0_0_9"/>
<dbReference type="EMBL" id="CP010978">
    <property type="protein sequence ID" value="AJQ26927.1"/>
    <property type="molecule type" value="Genomic_DNA"/>
</dbReference>
<evidence type="ECO:0000313" key="2">
    <source>
        <dbReference type="Proteomes" id="UP000005361"/>
    </source>
</evidence>
<dbReference type="Proteomes" id="UP000005361">
    <property type="component" value="Chromosome"/>
</dbReference>
<gene>
    <name evidence="1" type="ORF">JBW_01577</name>
</gene>